<dbReference type="EMBL" id="BFAZ01000009">
    <property type="protein sequence ID" value="GBF43021.1"/>
    <property type="molecule type" value="Genomic_DNA"/>
</dbReference>
<proteinExistence type="predicted"/>
<evidence type="ECO:0000313" key="4">
    <source>
        <dbReference type="EMBL" id="GBF43021.1"/>
    </source>
</evidence>
<evidence type="ECO:0000259" key="3">
    <source>
        <dbReference type="PROSITE" id="PS50977"/>
    </source>
</evidence>
<dbReference type="RefSeq" id="WP_108960023.1">
    <property type="nucleotide sequence ID" value="NZ_BFAZ01000009.1"/>
</dbReference>
<dbReference type="InterPro" id="IPR009057">
    <property type="entry name" value="Homeodomain-like_sf"/>
</dbReference>
<evidence type="ECO:0000256" key="2">
    <source>
        <dbReference type="PROSITE-ProRule" id="PRU00335"/>
    </source>
</evidence>
<feature type="DNA-binding region" description="H-T-H motif" evidence="2">
    <location>
        <begin position="37"/>
        <end position="56"/>
    </location>
</feature>
<dbReference type="Proteomes" id="UP000245206">
    <property type="component" value="Unassembled WGS sequence"/>
</dbReference>
<gene>
    <name evidence="4" type="ORF">LPTSP2_23170</name>
</gene>
<feature type="domain" description="HTH tetR-type" evidence="3">
    <location>
        <begin position="13"/>
        <end position="74"/>
    </location>
</feature>
<dbReference type="InterPro" id="IPR001647">
    <property type="entry name" value="HTH_TetR"/>
</dbReference>
<sequence length="208" mass="24207">MPRREGSKNEDYENKRNKLLETLFQKMVQKKFREFPSFRNVSELLSVSPPTLQHYFEDRKGLMTALIQYIEKKGEGYLEKVKLPQGNGKESIFKLLQFITSGFQEGPVGTIHQFGLAHGMGEKELGPTYLTHLFEPLLNAVEKRIEFHQRNHEIIKCEPRVAALFLLSPLFLVLLHQNKLGGHKVRPLNIEDYLKEHSDIFWKAFGKE</sequence>
<reference evidence="5" key="1">
    <citation type="journal article" date="2019" name="Microbiol. Immunol.">
        <title>Molecular and phenotypic characterization of Leptospira johnsonii sp. nov., Leptospira ellinghausenii sp. nov. and Leptospira ryugenii sp. nov. isolated from soil and water in Japan.</title>
        <authorList>
            <person name="Masuzawa T."/>
            <person name="Saito M."/>
            <person name="Nakao R."/>
            <person name="Nikaido Y."/>
            <person name="Matsumoto M."/>
            <person name="Ogawa M."/>
            <person name="Yokoyama M."/>
            <person name="Hidaka Y."/>
            <person name="Tomita J."/>
            <person name="Sakakibara K."/>
            <person name="Suzuki K."/>
            <person name="Yasuda S."/>
            <person name="Sato H."/>
            <person name="Yamaguchi M."/>
            <person name="Yoshida S.I."/>
            <person name="Koizumi N."/>
            <person name="Kawamura Y."/>
        </authorList>
    </citation>
    <scope>NUCLEOTIDE SEQUENCE [LARGE SCALE GENOMIC DNA]</scope>
    <source>
        <strain evidence="5">E18</strain>
    </source>
</reference>
<name>A0A2P2DEF8_9LEPT</name>
<accession>A0A2P2DEF8</accession>
<dbReference type="OrthoDB" id="9816431at2"/>
<keyword evidence="1 2" id="KW-0238">DNA-binding</keyword>
<organism evidence="4 5">
    <name type="scientific">Leptospira ellinghausenii</name>
    <dbReference type="NCBI Taxonomy" id="1917822"/>
    <lineage>
        <taxon>Bacteria</taxon>
        <taxon>Pseudomonadati</taxon>
        <taxon>Spirochaetota</taxon>
        <taxon>Spirochaetia</taxon>
        <taxon>Leptospirales</taxon>
        <taxon>Leptospiraceae</taxon>
        <taxon>Leptospira</taxon>
    </lineage>
</organism>
<dbReference type="SUPFAM" id="SSF46689">
    <property type="entry name" value="Homeodomain-like"/>
    <property type="match status" value="1"/>
</dbReference>
<protein>
    <recommendedName>
        <fullName evidence="3">HTH tetR-type domain-containing protein</fullName>
    </recommendedName>
</protein>
<evidence type="ECO:0000256" key="1">
    <source>
        <dbReference type="ARBA" id="ARBA00023125"/>
    </source>
</evidence>
<dbReference type="AlphaFoldDB" id="A0A2P2DEF8"/>
<comment type="caution">
    <text evidence="4">The sequence shown here is derived from an EMBL/GenBank/DDBJ whole genome shotgun (WGS) entry which is preliminary data.</text>
</comment>
<evidence type="ECO:0000313" key="5">
    <source>
        <dbReference type="Proteomes" id="UP000245206"/>
    </source>
</evidence>
<dbReference type="PROSITE" id="PS50977">
    <property type="entry name" value="HTH_TETR_2"/>
    <property type="match status" value="1"/>
</dbReference>
<dbReference type="GO" id="GO:0003677">
    <property type="term" value="F:DNA binding"/>
    <property type="evidence" value="ECO:0007669"/>
    <property type="project" value="UniProtKB-UniRule"/>
</dbReference>
<keyword evidence="5" id="KW-1185">Reference proteome</keyword>
<dbReference type="Gene3D" id="1.10.357.10">
    <property type="entry name" value="Tetracycline Repressor, domain 2"/>
    <property type="match status" value="1"/>
</dbReference>